<accession>A0A7D7QFB4</accession>
<reference evidence="4" key="3">
    <citation type="submission" date="2020-07" db="EMBL/GenBank/DDBJ databases">
        <title>Flavobacterium sp. xlx-214.</title>
        <authorList>
            <person name="Yang C."/>
        </authorList>
    </citation>
    <scope>NUCLEOTIDE SEQUENCE [LARGE SCALE GENOMIC DNA]</scope>
    <source>
        <strain evidence="4">CX-624</strain>
    </source>
</reference>
<reference evidence="2" key="1">
    <citation type="submission" date="2020-07" db="EMBL/GenBank/DDBJ databases">
        <title>Chryseobacterium sp. CX-624.</title>
        <authorList>
            <person name="Yang C."/>
        </authorList>
    </citation>
    <scope>NUCLEOTIDE SEQUENCE</scope>
    <source>
        <strain evidence="2">CX-624</strain>
    </source>
</reference>
<proteinExistence type="predicted"/>
<dbReference type="RefSeq" id="WP_181887624.1">
    <property type="nucleotide sequence ID" value="NZ_CP059472.1"/>
</dbReference>
<organism evidence="2 3">
    <name type="scientific">Marnyiella aurantia</name>
    <dbReference type="NCBI Taxonomy" id="2758037"/>
    <lineage>
        <taxon>Bacteria</taxon>
        <taxon>Pseudomonadati</taxon>
        <taxon>Bacteroidota</taxon>
        <taxon>Flavobacteriia</taxon>
        <taxon>Flavobacteriales</taxon>
        <taxon>Weeksellaceae</taxon>
        <taxon>Marnyiella</taxon>
    </lineage>
</organism>
<dbReference type="Proteomes" id="UP000515349">
    <property type="component" value="Chromosome"/>
</dbReference>
<dbReference type="EMBL" id="JACEUX010000003">
    <property type="protein sequence ID" value="MBA5247528.1"/>
    <property type="molecule type" value="Genomic_DNA"/>
</dbReference>
<dbReference type="EMBL" id="CP059472">
    <property type="protein sequence ID" value="QMS99281.1"/>
    <property type="molecule type" value="Genomic_DNA"/>
</dbReference>
<dbReference type="AlphaFoldDB" id="A0A7D7QFB4"/>
<dbReference type="KEGG" id="cbau:H1R16_04550"/>
<evidence type="ECO:0000313" key="1">
    <source>
        <dbReference type="EMBL" id="MBA5247528.1"/>
    </source>
</evidence>
<evidence type="ECO:0000313" key="3">
    <source>
        <dbReference type="Proteomes" id="UP000515349"/>
    </source>
</evidence>
<protein>
    <submittedName>
        <fullName evidence="2">Uncharacterized protein</fullName>
    </submittedName>
</protein>
<reference evidence="3" key="2">
    <citation type="submission" date="2020-07" db="EMBL/GenBank/DDBJ databases">
        <title>Chryseobacterium sp.cx-624.</title>
        <authorList>
            <person name="Yang C."/>
        </authorList>
    </citation>
    <scope>NUCLEOTIDE SEQUENCE [LARGE SCALE GENOMIC DNA]</scope>
    <source>
        <strain evidence="3">cx-624</strain>
    </source>
</reference>
<gene>
    <name evidence="2" type="ORF">H1R16_04550</name>
    <name evidence="1" type="ORF">H2507_10140</name>
</gene>
<name>A0A7D7QFB4_9FLAO</name>
<keyword evidence="4" id="KW-1185">Reference proteome</keyword>
<evidence type="ECO:0000313" key="2">
    <source>
        <dbReference type="EMBL" id="QMS99281.1"/>
    </source>
</evidence>
<reference evidence="1" key="4">
    <citation type="submission" date="2020-07" db="EMBL/GenBank/DDBJ databases">
        <authorList>
            <person name="Yang C."/>
        </authorList>
    </citation>
    <scope>NUCLEOTIDE SEQUENCE</scope>
    <source>
        <strain evidence="1">Cx-624</strain>
    </source>
</reference>
<sequence length="152" mass="17356">MKSLILLSFILLLSQCRTDQGDTKYYEYSIKNKSNSKIDLIPYFNGQVNYNSKISIVQDGSIALKKEVDPPYNDGLLMSSFFVTPTSGILTHVEVVFDNSKRVIYQDCTESNQCFNQPRNIYNPIYNNELKVTYIITPEDYQNAISCGGNCY</sequence>
<evidence type="ECO:0000313" key="4">
    <source>
        <dbReference type="Proteomes" id="UP000539710"/>
    </source>
</evidence>
<dbReference type="Proteomes" id="UP000539710">
    <property type="component" value="Unassembled WGS sequence"/>
</dbReference>